<sequence>MQPQPKLISFHLENEPKEDYEGKEYIYLLPENLFGGHAPHLEVFNAQNVCLPVNFDFSVWKNLTILRLDAQGPAAEVDMLKYTTFHDWLDVLRQLKALERLSLSYIFYSEKENDSCPTFSTIADIHLDYLTSLRVITDLANSEAMFDIFAKLVVPDTCTVNLLVEAYNYDDDELEYNYPYPPFALDRLEVGLVRLFGEPHSDVVDADEDDDPTITVRIKHSPDFSTFLATISHKSNNWFQFQQSGNDMSNMKAFPSPPTSDASPKVPAPDSPFSRILAVLEKLKLLP</sequence>
<protein>
    <submittedName>
        <fullName evidence="2">Uncharacterized protein</fullName>
    </submittedName>
</protein>
<comment type="caution">
    <text evidence="2">The sequence shown here is derived from an EMBL/GenBank/DDBJ whole genome shotgun (WGS) entry which is preliminary data.</text>
</comment>
<feature type="region of interest" description="Disordered" evidence="1">
    <location>
        <begin position="249"/>
        <end position="269"/>
    </location>
</feature>
<dbReference type="AlphaFoldDB" id="A0A9P6D0Z4"/>
<organism evidence="2 3">
    <name type="scientific">Pholiota conissans</name>
    <dbReference type="NCBI Taxonomy" id="109636"/>
    <lineage>
        <taxon>Eukaryota</taxon>
        <taxon>Fungi</taxon>
        <taxon>Dikarya</taxon>
        <taxon>Basidiomycota</taxon>
        <taxon>Agaricomycotina</taxon>
        <taxon>Agaricomycetes</taxon>
        <taxon>Agaricomycetidae</taxon>
        <taxon>Agaricales</taxon>
        <taxon>Agaricineae</taxon>
        <taxon>Strophariaceae</taxon>
        <taxon>Pholiota</taxon>
    </lineage>
</organism>
<evidence type="ECO:0000313" key="2">
    <source>
        <dbReference type="EMBL" id="KAF9479153.1"/>
    </source>
</evidence>
<dbReference type="EMBL" id="MU155219">
    <property type="protein sequence ID" value="KAF9479153.1"/>
    <property type="molecule type" value="Genomic_DNA"/>
</dbReference>
<accession>A0A9P6D0Z4</accession>
<evidence type="ECO:0000313" key="3">
    <source>
        <dbReference type="Proteomes" id="UP000807469"/>
    </source>
</evidence>
<dbReference type="Proteomes" id="UP000807469">
    <property type="component" value="Unassembled WGS sequence"/>
</dbReference>
<gene>
    <name evidence="2" type="ORF">BDN70DRAFT_984992</name>
</gene>
<proteinExistence type="predicted"/>
<name>A0A9P6D0Z4_9AGAR</name>
<reference evidence="2" key="1">
    <citation type="submission" date="2020-11" db="EMBL/GenBank/DDBJ databases">
        <authorList>
            <consortium name="DOE Joint Genome Institute"/>
            <person name="Ahrendt S."/>
            <person name="Riley R."/>
            <person name="Andreopoulos W."/>
            <person name="Labutti K."/>
            <person name="Pangilinan J."/>
            <person name="Ruiz-Duenas F.J."/>
            <person name="Barrasa J.M."/>
            <person name="Sanchez-Garcia M."/>
            <person name="Camarero S."/>
            <person name="Miyauchi S."/>
            <person name="Serrano A."/>
            <person name="Linde D."/>
            <person name="Babiker R."/>
            <person name="Drula E."/>
            <person name="Ayuso-Fernandez I."/>
            <person name="Pacheco R."/>
            <person name="Padilla G."/>
            <person name="Ferreira P."/>
            <person name="Barriuso J."/>
            <person name="Kellner H."/>
            <person name="Castanera R."/>
            <person name="Alfaro M."/>
            <person name="Ramirez L."/>
            <person name="Pisabarro A.G."/>
            <person name="Kuo A."/>
            <person name="Tritt A."/>
            <person name="Lipzen A."/>
            <person name="He G."/>
            <person name="Yan M."/>
            <person name="Ng V."/>
            <person name="Cullen D."/>
            <person name="Martin F."/>
            <person name="Rosso M.-N."/>
            <person name="Henrissat B."/>
            <person name="Hibbett D."/>
            <person name="Martinez A.T."/>
            <person name="Grigoriev I.V."/>
        </authorList>
    </citation>
    <scope>NUCLEOTIDE SEQUENCE</scope>
    <source>
        <strain evidence="2">CIRM-BRFM 674</strain>
    </source>
</reference>
<keyword evidence="3" id="KW-1185">Reference proteome</keyword>
<evidence type="ECO:0000256" key="1">
    <source>
        <dbReference type="SAM" id="MobiDB-lite"/>
    </source>
</evidence>